<keyword evidence="2" id="KW-1185">Reference proteome</keyword>
<dbReference type="EMBL" id="JACEIK010011187">
    <property type="protein sequence ID" value="MCE3215514.1"/>
    <property type="molecule type" value="Genomic_DNA"/>
</dbReference>
<proteinExistence type="predicted"/>
<protein>
    <submittedName>
        <fullName evidence="1">Uncharacterized protein</fullName>
    </submittedName>
</protein>
<accession>A0ABS8WV90</accession>
<evidence type="ECO:0000313" key="2">
    <source>
        <dbReference type="Proteomes" id="UP000823775"/>
    </source>
</evidence>
<name>A0ABS8WV90_DATST</name>
<comment type="caution">
    <text evidence="1">The sequence shown here is derived from an EMBL/GenBank/DDBJ whole genome shotgun (WGS) entry which is preliminary data.</text>
</comment>
<organism evidence="1 2">
    <name type="scientific">Datura stramonium</name>
    <name type="common">Jimsonweed</name>
    <name type="synonym">Common thornapple</name>
    <dbReference type="NCBI Taxonomy" id="4076"/>
    <lineage>
        <taxon>Eukaryota</taxon>
        <taxon>Viridiplantae</taxon>
        <taxon>Streptophyta</taxon>
        <taxon>Embryophyta</taxon>
        <taxon>Tracheophyta</taxon>
        <taxon>Spermatophyta</taxon>
        <taxon>Magnoliopsida</taxon>
        <taxon>eudicotyledons</taxon>
        <taxon>Gunneridae</taxon>
        <taxon>Pentapetalae</taxon>
        <taxon>asterids</taxon>
        <taxon>lamiids</taxon>
        <taxon>Solanales</taxon>
        <taxon>Solanaceae</taxon>
        <taxon>Solanoideae</taxon>
        <taxon>Datureae</taxon>
        <taxon>Datura</taxon>
    </lineage>
</organism>
<reference evidence="1 2" key="1">
    <citation type="journal article" date="2021" name="BMC Genomics">
        <title>Datura genome reveals duplications of psychoactive alkaloid biosynthetic genes and high mutation rate following tissue culture.</title>
        <authorList>
            <person name="Rajewski A."/>
            <person name="Carter-House D."/>
            <person name="Stajich J."/>
            <person name="Litt A."/>
        </authorList>
    </citation>
    <scope>NUCLEOTIDE SEQUENCE [LARGE SCALE GENOMIC DNA]</scope>
    <source>
        <strain evidence="1">AR-01</strain>
    </source>
</reference>
<gene>
    <name evidence="1" type="ORF">HAX54_002636</name>
</gene>
<evidence type="ECO:0000313" key="1">
    <source>
        <dbReference type="EMBL" id="MCE3215514.1"/>
    </source>
</evidence>
<sequence>MGVRITSASHPFDRLCQPARCWQIAHYESENLKDDDHWRSKRRIACLHWLSPVSTNPGRVKCNERKNIVIGRNLDRPNERQPISDMLVMSDESPMETRVQTRDYKPLPQTRVPLALRSSRMSIHRCDADDWSLYPAYYFMIAAH</sequence>
<dbReference type="Proteomes" id="UP000823775">
    <property type="component" value="Unassembled WGS sequence"/>
</dbReference>